<dbReference type="Pfam" id="PF00188">
    <property type="entry name" value="CAP"/>
    <property type="match status" value="1"/>
</dbReference>
<dbReference type="InterPro" id="IPR034113">
    <property type="entry name" value="SCP_GAPR1-like"/>
</dbReference>
<feature type="compositionally biased region" description="Low complexity" evidence="1">
    <location>
        <begin position="216"/>
        <end position="230"/>
    </location>
</feature>
<feature type="compositionally biased region" description="Low complexity" evidence="1">
    <location>
        <begin position="172"/>
        <end position="186"/>
    </location>
</feature>
<protein>
    <recommendedName>
        <fullName evidence="2">SCP domain-containing protein</fullName>
    </recommendedName>
</protein>
<accession>A0ABN8LKG6</accession>
<feature type="region of interest" description="Disordered" evidence="1">
    <location>
        <begin position="165"/>
        <end position="244"/>
    </location>
</feature>
<reference evidence="3 4" key="1">
    <citation type="submission" date="2022-05" db="EMBL/GenBank/DDBJ databases">
        <authorList>
            <consortium name="Genoscope - CEA"/>
            <person name="William W."/>
        </authorList>
    </citation>
    <scope>NUCLEOTIDE SEQUENCE [LARGE SCALE GENOMIC DNA]</scope>
</reference>
<dbReference type="Gene3D" id="3.40.33.10">
    <property type="entry name" value="CAP"/>
    <property type="match status" value="1"/>
</dbReference>
<proteinExistence type="predicted"/>
<feature type="compositionally biased region" description="Polar residues" evidence="1">
    <location>
        <begin position="205"/>
        <end position="215"/>
    </location>
</feature>
<dbReference type="InterPro" id="IPR014044">
    <property type="entry name" value="CAP_dom"/>
</dbReference>
<dbReference type="EMBL" id="CALNXI010000033">
    <property type="protein sequence ID" value="CAH3015997.1"/>
    <property type="molecule type" value="Genomic_DNA"/>
</dbReference>
<dbReference type="InterPro" id="IPR001283">
    <property type="entry name" value="CRISP-related"/>
</dbReference>
<sequence>MKSFYLLADADQFPGRSSSNPTNEDNLLNIPAVSRILKGFKDLGNKVPINTVINNTYNGKIKHPSDPLFKLYKQKDSPWKSTLRYNPVFPNGRKGLHANLQRLISASLGRRLNQDIQTLLSQFTPRDGGGKSGNFKIAGEKVSGKGVYSISPDRSDVEIKLTIKVSNKPHMQQKPTSSQTSQLPSSAPKTLLPSTIPPTRHQSKPKSLSTAQPSRQQQQQQQQQNMKSTPRPSPPRTTPKMCLAPCTTTNKTKTAVANCVGSQFEYEALNIHNRYRAIHNAPPMTLNCEMSRNATAYAQELADMDSLVPSGYNERPEQGENLSLGCYDDREQSAEEAVKVWFDEVCRYTFGKQGPQTGTSHFTQLVWKGSTELGIGKASNTQPDGATCTFIVGRYNPQGNFENDDNAYVKNVEKGSFDERYCSYIEKPGLDGGYGLKRSRGN</sequence>
<evidence type="ECO:0000313" key="4">
    <source>
        <dbReference type="Proteomes" id="UP001159427"/>
    </source>
</evidence>
<dbReference type="Proteomes" id="UP001159427">
    <property type="component" value="Unassembled WGS sequence"/>
</dbReference>
<comment type="caution">
    <text evidence="3">The sequence shown here is derived from an EMBL/GenBank/DDBJ whole genome shotgun (WGS) entry which is preliminary data.</text>
</comment>
<dbReference type="SUPFAM" id="SSF55797">
    <property type="entry name" value="PR-1-like"/>
    <property type="match status" value="1"/>
</dbReference>
<gene>
    <name evidence="3" type="ORF">PEVE_00024630</name>
</gene>
<dbReference type="SMART" id="SM00198">
    <property type="entry name" value="SCP"/>
    <property type="match status" value="1"/>
</dbReference>
<organism evidence="3 4">
    <name type="scientific">Porites evermanni</name>
    <dbReference type="NCBI Taxonomy" id="104178"/>
    <lineage>
        <taxon>Eukaryota</taxon>
        <taxon>Metazoa</taxon>
        <taxon>Cnidaria</taxon>
        <taxon>Anthozoa</taxon>
        <taxon>Hexacorallia</taxon>
        <taxon>Scleractinia</taxon>
        <taxon>Fungiina</taxon>
        <taxon>Poritidae</taxon>
        <taxon>Porites</taxon>
    </lineage>
</organism>
<name>A0ABN8LKG6_9CNID</name>
<evidence type="ECO:0000259" key="2">
    <source>
        <dbReference type="SMART" id="SM00198"/>
    </source>
</evidence>
<evidence type="ECO:0000313" key="3">
    <source>
        <dbReference type="EMBL" id="CAH3015997.1"/>
    </source>
</evidence>
<evidence type="ECO:0000256" key="1">
    <source>
        <dbReference type="SAM" id="MobiDB-lite"/>
    </source>
</evidence>
<feature type="domain" description="SCP" evidence="2">
    <location>
        <begin position="263"/>
        <end position="403"/>
    </location>
</feature>
<dbReference type="InterPro" id="IPR035940">
    <property type="entry name" value="CAP_sf"/>
</dbReference>
<dbReference type="PANTHER" id="PTHR10334">
    <property type="entry name" value="CYSTEINE-RICH SECRETORY PROTEIN-RELATED"/>
    <property type="match status" value="1"/>
</dbReference>
<dbReference type="PRINTS" id="PR00837">
    <property type="entry name" value="V5TPXLIKE"/>
</dbReference>
<keyword evidence="4" id="KW-1185">Reference proteome</keyword>
<dbReference type="CDD" id="cd05382">
    <property type="entry name" value="CAP_GAPR1-like"/>
    <property type="match status" value="1"/>
</dbReference>